<dbReference type="PROSITE" id="PS50181">
    <property type="entry name" value="FBOX"/>
    <property type="match status" value="1"/>
</dbReference>
<dbReference type="Proteomes" id="UP000799302">
    <property type="component" value="Unassembled WGS sequence"/>
</dbReference>
<evidence type="ECO:0000313" key="13">
    <source>
        <dbReference type="Proteomes" id="UP000799302"/>
    </source>
</evidence>
<dbReference type="OrthoDB" id="421226at2759"/>
<keyword evidence="4" id="KW-1133">Transmembrane helix</keyword>
<dbReference type="Gene3D" id="2.60.120.10">
    <property type="entry name" value="Jelly Rolls"/>
    <property type="match status" value="2"/>
</dbReference>
<dbReference type="SUPFAM" id="SSF52047">
    <property type="entry name" value="RNI-like"/>
    <property type="match status" value="1"/>
</dbReference>
<reference evidence="12" key="1">
    <citation type="journal article" date="2020" name="Stud. Mycol.">
        <title>101 Dothideomycetes genomes: a test case for predicting lifestyles and emergence of pathogens.</title>
        <authorList>
            <person name="Haridas S."/>
            <person name="Albert R."/>
            <person name="Binder M."/>
            <person name="Bloem J."/>
            <person name="Labutti K."/>
            <person name="Salamov A."/>
            <person name="Andreopoulos B."/>
            <person name="Baker S."/>
            <person name="Barry K."/>
            <person name="Bills G."/>
            <person name="Bluhm B."/>
            <person name="Cannon C."/>
            <person name="Castanera R."/>
            <person name="Culley D."/>
            <person name="Daum C."/>
            <person name="Ezra D."/>
            <person name="Gonzalez J."/>
            <person name="Henrissat B."/>
            <person name="Kuo A."/>
            <person name="Liang C."/>
            <person name="Lipzen A."/>
            <person name="Lutzoni F."/>
            <person name="Magnuson J."/>
            <person name="Mondo S."/>
            <person name="Nolan M."/>
            <person name="Ohm R."/>
            <person name="Pangilinan J."/>
            <person name="Park H.-J."/>
            <person name="Ramirez L."/>
            <person name="Alfaro M."/>
            <person name="Sun H."/>
            <person name="Tritt A."/>
            <person name="Yoshinaga Y."/>
            <person name="Zwiers L.-H."/>
            <person name="Turgeon B."/>
            <person name="Goodwin S."/>
            <person name="Spatafora J."/>
            <person name="Crous P."/>
            <person name="Grigoriev I."/>
        </authorList>
    </citation>
    <scope>NUCLEOTIDE SEQUENCE</scope>
    <source>
        <strain evidence="12">CBS 115976</strain>
    </source>
</reference>
<dbReference type="PANTHER" id="PTHR45638">
    <property type="entry name" value="CYCLIC NUCLEOTIDE-GATED CATION CHANNEL SUBUNIT A"/>
    <property type="match status" value="1"/>
</dbReference>
<comment type="subcellular location">
    <subcellularLocation>
        <location evidence="1">Membrane</location>
        <topology evidence="1">Multi-pass membrane protein</topology>
    </subcellularLocation>
</comment>
<dbReference type="InterPro" id="IPR006553">
    <property type="entry name" value="Leu-rich_rpt_Cys-con_subtyp"/>
</dbReference>
<dbReference type="Pfam" id="PF16643">
    <property type="entry name" value="cNMPbd_u2"/>
    <property type="match status" value="1"/>
</dbReference>
<dbReference type="SUPFAM" id="SSF51206">
    <property type="entry name" value="cAMP-binding domain-like"/>
    <property type="match status" value="2"/>
</dbReference>
<dbReference type="InterPro" id="IPR001810">
    <property type="entry name" value="F-box_dom"/>
</dbReference>
<organism evidence="12 13">
    <name type="scientific">Microthyrium microscopicum</name>
    <dbReference type="NCBI Taxonomy" id="703497"/>
    <lineage>
        <taxon>Eukaryota</taxon>
        <taxon>Fungi</taxon>
        <taxon>Dikarya</taxon>
        <taxon>Ascomycota</taxon>
        <taxon>Pezizomycotina</taxon>
        <taxon>Dothideomycetes</taxon>
        <taxon>Dothideomycetes incertae sedis</taxon>
        <taxon>Microthyriales</taxon>
        <taxon>Microthyriaceae</taxon>
        <taxon>Microthyrium</taxon>
    </lineage>
</organism>
<evidence type="ECO:0000256" key="8">
    <source>
        <dbReference type="ARBA" id="ARBA00023303"/>
    </source>
</evidence>
<dbReference type="Pfam" id="PF12937">
    <property type="entry name" value="F-box-like"/>
    <property type="match status" value="1"/>
</dbReference>
<evidence type="ECO:0000256" key="5">
    <source>
        <dbReference type="ARBA" id="ARBA00023065"/>
    </source>
</evidence>
<dbReference type="PANTHER" id="PTHR45638:SF24">
    <property type="entry name" value="CYCLIC NUCLEOTIDE-BINDING DOMAIN PROTEIN (AFU_ORTHOLOGUE AFUA_2G03170)"/>
    <property type="match status" value="1"/>
</dbReference>
<dbReference type="GO" id="GO:0005221">
    <property type="term" value="F:intracellularly cyclic nucleotide-activated monoatomic cation channel activity"/>
    <property type="evidence" value="ECO:0007669"/>
    <property type="project" value="InterPro"/>
</dbReference>
<dbReference type="Pfam" id="PF25372">
    <property type="entry name" value="DUF7885"/>
    <property type="match status" value="1"/>
</dbReference>
<evidence type="ECO:0000256" key="2">
    <source>
        <dbReference type="ARBA" id="ARBA00022448"/>
    </source>
</evidence>
<keyword evidence="5" id="KW-0406">Ion transport</keyword>
<feature type="domain" description="Cyclic nucleotide-binding" evidence="10">
    <location>
        <begin position="65"/>
        <end position="182"/>
    </location>
</feature>
<dbReference type="InterPro" id="IPR018490">
    <property type="entry name" value="cNMP-bd_dom_sf"/>
</dbReference>
<feature type="region of interest" description="Disordered" evidence="9">
    <location>
        <begin position="232"/>
        <end position="255"/>
    </location>
</feature>
<evidence type="ECO:0000256" key="6">
    <source>
        <dbReference type="ARBA" id="ARBA00023136"/>
    </source>
</evidence>
<dbReference type="SUPFAM" id="SSF81383">
    <property type="entry name" value="F-box domain"/>
    <property type="match status" value="1"/>
</dbReference>
<dbReference type="InterPro" id="IPR014710">
    <property type="entry name" value="RmlC-like_jellyroll"/>
</dbReference>
<sequence length="985" mass="108552">MRRIRAGSGGTLHANRGNAADPLSLIRSFDSENIPTRPVRPSPLSASTFHGLPLDLLDRLRSFPLFISAPDSFLAAIGSHLRPQLHNTHDYVLTEGDDAKAMYWLVRGSLIVTSRDGESTYAELKPGAFFGEIGILMDIPRTATVVAKLKSLVVRLNKEDLQQVLPNYPEVESTIRDEALERLSILERKKKELNLSKGLPASAPFRKGKRPRSMDGEVVMAEAGMLKHGEIVVSSKKRKSPSPSTTDSLASSALGSGSVNVRQTLRELPLFATLPPEILHFIGLNAQPRSYKPFEDIIKQGSTGRDVFFIVRGEVEVVSEKLPQTPVDRPASNGMPVLLLPPEPPQEPVIKARLRPGQYFGEVTSLSLAPRRTATVRSISSVEALMISGDVLDELWMKCTPDLRRQVERTARDRLRSANDGDVQMTDADSTPAIGALEIDDARPLSPTTKGMFSLSETLRADEPPAVGVVDPDPYLNVDLENFRSRSRRGSLAPPSPSTSTPPNEPAQPGDSPSKHSLFNGHNILSQIKFKIDPVSPRKVLANKRARLLRQMQMRQEKQTIPDNVLVNVFKYLDVYDLMKLRLVSTHWMKIISTSPDILHHLDLTPYNRFINDHTLQNVVCPFIGTRPKFVDISNCFHLTDEGFATLAATCAATVKVWRMKSVWDITGQAVLEMANKAKELEEIDLSNCRKVSDNLLARVVGWVVPALDPVEQVVQQQRQQQQLNRRNGKLSKLTSPPPSLPQPGTVVGCPNLKRMTLSYCKHITDRSMAHIATHAASRIEELNLTRCTTITDEGFHFWSAWAFPRLTRLCLADCTYLTDNAIIWLTHAARALTWLDLSFCCALSDIATEVLALGCPSLRHLNLAFCGSAVSDASLRVISRHLLELRELSVRGCVRVTGVGVESVVEGCEKLDAFDVSQCRNLMPWIEGGGREKVWEGGRSVRFCVWAGEPGGWGSARPAGEEVGCADGGENGVVDGGKMVLVEG</sequence>
<evidence type="ECO:0000256" key="9">
    <source>
        <dbReference type="SAM" id="MobiDB-lite"/>
    </source>
</evidence>
<proteinExistence type="predicted"/>
<evidence type="ECO:0000256" key="1">
    <source>
        <dbReference type="ARBA" id="ARBA00004141"/>
    </source>
</evidence>
<evidence type="ECO:0000313" key="12">
    <source>
        <dbReference type="EMBL" id="KAF2669496.1"/>
    </source>
</evidence>
<dbReference type="EMBL" id="MU004235">
    <property type="protein sequence ID" value="KAF2669496.1"/>
    <property type="molecule type" value="Genomic_DNA"/>
</dbReference>
<keyword evidence="6" id="KW-0472">Membrane</keyword>
<dbReference type="SMART" id="SM00256">
    <property type="entry name" value="FBOX"/>
    <property type="match status" value="1"/>
</dbReference>
<evidence type="ECO:0000256" key="4">
    <source>
        <dbReference type="ARBA" id="ARBA00022989"/>
    </source>
</evidence>
<dbReference type="PROSITE" id="PS50042">
    <property type="entry name" value="CNMP_BINDING_3"/>
    <property type="match status" value="2"/>
</dbReference>
<evidence type="ECO:0000256" key="7">
    <source>
        <dbReference type="ARBA" id="ARBA00023286"/>
    </source>
</evidence>
<dbReference type="InterPro" id="IPR032675">
    <property type="entry name" value="LRR_dom_sf"/>
</dbReference>
<feature type="compositionally biased region" description="Low complexity" evidence="9">
    <location>
        <begin position="241"/>
        <end position="255"/>
    </location>
</feature>
<evidence type="ECO:0000256" key="3">
    <source>
        <dbReference type="ARBA" id="ARBA00022692"/>
    </source>
</evidence>
<keyword evidence="13" id="KW-1185">Reference proteome</keyword>
<keyword evidence="3" id="KW-0812">Transmembrane</keyword>
<keyword evidence="2" id="KW-0813">Transport</keyword>
<dbReference type="SMART" id="SM00367">
    <property type="entry name" value="LRR_CC"/>
    <property type="match status" value="8"/>
</dbReference>
<dbReference type="InterPro" id="IPR018488">
    <property type="entry name" value="cNMP-bd_CS"/>
</dbReference>
<dbReference type="SMART" id="SM00100">
    <property type="entry name" value="cNMP"/>
    <property type="match status" value="2"/>
</dbReference>
<keyword evidence="7" id="KW-1071">Ligand-gated ion channel</keyword>
<feature type="region of interest" description="Disordered" evidence="9">
    <location>
        <begin position="414"/>
        <end position="450"/>
    </location>
</feature>
<dbReference type="PROSITE" id="PS00889">
    <property type="entry name" value="CNMP_BINDING_2"/>
    <property type="match status" value="1"/>
</dbReference>
<gene>
    <name evidence="12" type="ORF">BT63DRAFT_262591</name>
</gene>
<dbReference type="FunFam" id="2.60.120.10:FF:000057">
    <property type="entry name" value="Cyclic nucleotide-binding domain protein"/>
    <property type="match status" value="1"/>
</dbReference>
<accession>A0A6A6UCY4</accession>
<dbReference type="Pfam" id="PF00027">
    <property type="entry name" value="cNMP_binding"/>
    <property type="match status" value="1"/>
</dbReference>
<name>A0A6A6UCY4_9PEZI</name>
<dbReference type="InterPro" id="IPR036047">
    <property type="entry name" value="F-box-like_dom_sf"/>
</dbReference>
<feature type="domain" description="Cyclic nucleotide-binding" evidence="10">
    <location>
        <begin position="270"/>
        <end position="413"/>
    </location>
</feature>
<dbReference type="InterPro" id="IPR000595">
    <property type="entry name" value="cNMP-bd_dom"/>
</dbReference>
<dbReference type="Gene3D" id="3.80.10.10">
    <property type="entry name" value="Ribonuclease Inhibitor"/>
    <property type="match status" value="3"/>
</dbReference>
<dbReference type="CDD" id="cd09917">
    <property type="entry name" value="F-box_SF"/>
    <property type="match status" value="1"/>
</dbReference>
<keyword evidence="8" id="KW-0407">Ion channel</keyword>
<feature type="region of interest" description="Disordered" evidence="9">
    <location>
        <begin position="483"/>
        <end position="518"/>
    </location>
</feature>
<protein>
    <submittedName>
        <fullName evidence="12">RNI-like protein</fullName>
    </submittedName>
</protein>
<dbReference type="GO" id="GO:0016020">
    <property type="term" value="C:membrane"/>
    <property type="evidence" value="ECO:0007669"/>
    <property type="project" value="UniProtKB-SubCell"/>
</dbReference>
<dbReference type="CDD" id="cd00038">
    <property type="entry name" value="CAP_ED"/>
    <property type="match status" value="2"/>
</dbReference>
<dbReference type="GO" id="GO:0044877">
    <property type="term" value="F:protein-containing complex binding"/>
    <property type="evidence" value="ECO:0007669"/>
    <property type="project" value="TreeGrafter"/>
</dbReference>
<feature type="domain" description="F-box" evidence="11">
    <location>
        <begin position="555"/>
        <end position="602"/>
    </location>
</feature>
<evidence type="ECO:0000259" key="10">
    <source>
        <dbReference type="PROSITE" id="PS50042"/>
    </source>
</evidence>
<dbReference type="AlphaFoldDB" id="A0A6A6UCY4"/>
<feature type="region of interest" description="Disordered" evidence="9">
    <location>
        <begin position="716"/>
        <end position="745"/>
    </location>
</feature>
<dbReference type="InterPro" id="IPR050866">
    <property type="entry name" value="CNG_cation_channel"/>
</dbReference>
<dbReference type="InterPro" id="IPR057207">
    <property type="entry name" value="FBXL15_LRR"/>
</dbReference>
<evidence type="ECO:0000259" key="11">
    <source>
        <dbReference type="PROSITE" id="PS50181"/>
    </source>
</evidence>